<dbReference type="Gene3D" id="3.40.50.720">
    <property type="entry name" value="NAD(P)-binding Rossmann-like Domain"/>
    <property type="match status" value="1"/>
</dbReference>
<dbReference type="InterPro" id="IPR036291">
    <property type="entry name" value="NAD(P)-bd_dom_sf"/>
</dbReference>
<proteinExistence type="inferred from homology"/>
<dbReference type="Proteomes" id="UP000441585">
    <property type="component" value="Unassembled WGS sequence"/>
</dbReference>
<accession>A0A6I2MKL0</accession>
<feature type="domain" description="NAD-dependent epimerase/dehydratase" evidence="2">
    <location>
        <begin position="12"/>
        <end position="229"/>
    </location>
</feature>
<protein>
    <submittedName>
        <fullName evidence="3">NAD-dependent epimerase/dehydratase family protein</fullName>
    </submittedName>
</protein>
<evidence type="ECO:0000313" key="4">
    <source>
        <dbReference type="Proteomes" id="UP000441585"/>
    </source>
</evidence>
<comment type="similarity">
    <text evidence="1">Belongs to the NAD(P)-dependent epimerase/dehydratase family.</text>
</comment>
<evidence type="ECO:0000259" key="2">
    <source>
        <dbReference type="Pfam" id="PF01370"/>
    </source>
</evidence>
<organism evidence="3 4">
    <name type="scientific">Metabacillus idriensis</name>
    <dbReference type="NCBI Taxonomy" id="324768"/>
    <lineage>
        <taxon>Bacteria</taxon>
        <taxon>Bacillati</taxon>
        <taxon>Bacillota</taxon>
        <taxon>Bacilli</taxon>
        <taxon>Bacillales</taxon>
        <taxon>Bacillaceae</taxon>
        <taxon>Metabacillus</taxon>
    </lineage>
</organism>
<evidence type="ECO:0000256" key="1">
    <source>
        <dbReference type="ARBA" id="ARBA00007637"/>
    </source>
</evidence>
<sequence length="303" mass="34423">MEKERGITVKRALILGGTQFFGKRLVYKLLENGTEVTIATRGRTPDDFGDRVDRLIIDRENKESIIKAFDNKKWDVVYDQSCFSPLEAKSSYEALQGKIKHYVFTSTMAVYEFGRERKEEDFDPLLYKPSYKERKDYKGMSGYQEAKRSAEAYLFQTADVPVAAVRPALVIGLDDYTERFLFHVKKVKNEKPIGLADPGHFYSYTSSEDAAGFLYMAGEKNLTGAFNIAFEKSLSLNDLLHQIERAVGKKAIVTSDITKENASPYGLAGEWTLDVSKAERAGYSLEKLNPYIECLIEEMKKET</sequence>
<keyword evidence="4" id="KW-1185">Reference proteome</keyword>
<dbReference type="PANTHER" id="PTHR43000">
    <property type="entry name" value="DTDP-D-GLUCOSE 4,6-DEHYDRATASE-RELATED"/>
    <property type="match status" value="1"/>
</dbReference>
<dbReference type="Pfam" id="PF01370">
    <property type="entry name" value="Epimerase"/>
    <property type="match status" value="1"/>
</dbReference>
<comment type="caution">
    <text evidence="3">The sequence shown here is derived from an EMBL/GenBank/DDBJ whole genome shotgun (WGS) entry which is preliminary data.</text>
</comment>
<gene>
    <name evidence="3" type="ORF">GJU41_20690</name>
</gene>
<reference evidence="3 4" key="1">
    <citation type="submission" date="2019-11" db="EMBL/GenBank/DDBJ databases">
        <title>Bacillus idriensis genome.</title>
        <authorList>
            <person name="Konopka E.N."/>
            <person name="Newman J.D."/>
        </authorList>
    </citation>
    <scope>NUCLEOTIDE SEQUENCE [LARGE SCALE GENOMIC DNA]</scope>
    <source>
        <strain evidence="3 4">DSM 19097</strain>
    </source>
</reference>
<name>A0A6I2MKL0_9BACI</name>
<dbReference type="SUPFAM" id="SSF51735">
    <property type="entry name" value="NAD(P)-binding Rossmann-fold domains"/>
    <property type="match status" value="1"/>
</dbReference>
<dbReference type="EMBL" id="WKKF01000011">
    <property type="protein sequence ID" value="MRX56383.1"/>
    <property type="molecule type" value="Genomic_DNA"/>
</dbReference>
<evidence type="ECO:0000313" key="3">
    <source>
        <dbReference type="EMBL" id="MRX56383.1"/>
    </source>
</evidence>
<dbReference type="InterPro" id="IPR001509">
    <property type="entry name" value="Epimerase_deHydtase"/>
</dbReference>
<dbReference type="AlphaFoldDB" id="A0A6I2MKL0"/>